<dbReference type="EMBL" id="SDWV01000026">
    <property type="protein sequence ID" value="RYC05386.1"/>
    <property type="molecule type" value="Genomic_DNA"/>
</dbReference>
<gene>
    <name evidence="3" type="ORF">EUA94_19480</name>
</gene>
<dbReference type="Proteomes" id="UP000291101">
    <property type="component" value="Unassembled WGS sequence"/>
</dbReference>
<dbReference type="OrthoDB" id="113180at2"/>
<evidence type="ECO:0000259" key="2">
    <source>
        <dbReference type="Pfam" id="PF11716"/>
    </source>
</evidence>
<comment type="caution">
    <text evidence="3">The sequence shown here is derived from an EMBL/GenBank/DDBJ whole genome shotgun (WGS) entry which is preliminary data.</text>
</comment>
<dbReference type="InterPro" id="IPR013917">
    <property type="entry name" value="tRNA_wybutosine-synth"/>
</dbReference>
<evidence type="ECO:0000313" key="3">
    <source>
        <dbReference type="EMBL" id="RYC05386.1"/>
    </source>
</evidence>
<protein>
    <submittedName>
        <fullName evidence="3">TIGR03084 family protein</fullName>
    </submittedName>
</protein>
<dbReference type="InterPro" id="IPR017517">
    <property type="entry name" value="Maleyloyr_isom"/>
</dbReference>
<dbReference type="SUPFAM" id="SSF109854">
    <property type="entry name" value="DinB/YfiT-like putative metalloenzymes"/>
    <property type="match status" value="1"/>
</dbReference>
<keyword evidence="4" id="KW-1185">Reference proteome</keyword>
<dbReference type="InterPro" id="IPR017518">
    <property type="entry name" value="CHP03084"/>
</dbReference>
<evidence type="ECO:0000313" key="4">
    <source>
        <dbReference type="Proteomes" id="UP000291101"/>
    </source>
</evidence>
<dbReference type="Pfam" id="PF08608">
    <property type="entry name" value="Wyosine_form"/>
    <property type="match status" value="1"/>
</dbReference>
<name>A0A4Q2SIL6_9ACTN</name>
<reference evidence="3 4" key="1">
    <citation type="submission" date="2019-01" db="EMBL/GenBank/DDBJ databases">
        <title>Novel species of Nocardioides.</title>
        <authorList>
            <person name="Liu Q."/>
            <person name="X Y.-H."/>
        </authorList>
    </citation>
    <scope>NUCLEOTIDE SEQUENCE [LARGE SCALE GENOMIC DNA]</scope>
    <source>
        <strain evidence="3 4">HLT2-9</strain>
    </source>
</reference>
<evidence type="ECO:0000259" key="1">
    <source>
        <dbReference type="Pfam" id="PF08608"/>
    </source>
</evidence>
<dbReference type="InterPro" id="IPR034660">
    <property type="entry name" value="DinB/YfiT-like"/>
</dbReference>
<feature type="domain" description="tRNA wybutosine-synthesis" evidence="1">
    <location>
        <begin position="181"/>
        <end position="227"/>
    </location>
</feature>
<feature type="domain" description="Mycothiol-dependent maleylpyruvate isomerase metal-binding" evidence="2">
    <location>
        <begin position="5"/>
        <end position="140"/>
    </location>
</feature>
<accession>A0A4Q2SIL6</accession>
<dbReference type="GO" id="GO:0046872">
    <property type="term" value="F:metal ion binding"/>
    <property type="evidence" value="ECO:0007669"/>
    <property type="project" value="InterPro"/>
</dbReference>
<dbReference type="Gene3D" id="1.20.120.450">
    <property type="entry name" value="dinb family like domain"/>
    <property type="match status" value="1"/>
</dbReference>
<dbReference type="NCBIfam" id="TIGR03083">
    <property type="entry name" value="maleylpyruvate isomerase family mycothiol-dependent enzyme"/>
    <property type="match status" value="1"/>
</dbReference>
<dbReference type="InterPro" id="IPR024344">
    <property type="entry name" value="MDMPI_metal-binding"/>
</dbReference>
<sequence>MVIDLRDEVASVLPILDGLARADWQTPTPAVGWNVHDQVSHLAHFDHLTRLSIQSPVEFASLRDGLTDLQAYIDGIGRGNQWRDGEATTAWWRSENRELRDAATVAEPSTRVPWFGPPMSLASKLTARIVETWAHGQDVADTFGVTREPTARLAHVARIGVLAFANSFRTRGLSVPDANIRVELSAPDGFSSWSWGPEDADESVVGDAKEFCLVVTQRCHIADTALVVRGQNAQRWMTIAQAFAGQPGVGRSPNKTVPKA</sequence>
<organism evidence="3 4">
    <name type="scientific">Nocardioides zhouii</name>
    <dbReference type="NCBI Taxonomy" id="1168729"/>
    <lineage>
        <taxon>Bacteria</taxon>
        <taxon>Bacillati</taxon>
        <taxon>Actinomycetota</taxon>
        <taxon>Actinomycetes</taxon>
        <taxon>Propionibacteriales</taxon>
        <taxon>Nocardioidaceae</taxon>
        <taxon>Nocardioides</taxon>
    </lineage>
</organism>
<proteinExistence type="predicted"/>
<dbReference type="Pfam" id="PF11716">
    <property type="entry name" value="MDMPI_N"/>
    <property type="match status" value="1"/>
</dbReference>
<dbReference type="AlphaFoldDB" id="A0A4Q2SIL6"/>
<dbReference type="NCBIfam" id="TIGR03084">
    <property type="entry name" value="TIGR03084 family metal-binding protein"/>
    <property type="match status" value="1"/>
</dbReference>